<name>A0ABW0EZP9_9HYPH</name>
<keyword evidence="2" id="KW-1185">Reference proteome</keyword>
<evidence type="ECO:0000313" key="1">
    <source>
        <dbReference type="EMBL" id="MFC5291411.1"/>
    </source>
</evidence>
<reference evidence="2" key="1">
    <citation type="journal article" date="2019" name="Int. J. Syst. Evol. Microbiol.">
        <title>The Global Catalogue of Microorganisms (GCM) 10K type strain sequencing project: providing services to taxonomists for standard genome sequencing and annotation.</title>
        <authorList>
            <consortium name="The Broad Institute Genomics Platform"/>
            <consortium name="The Broad Institute Genome Sequencing Center for Infectious Disease"/>
            <person name="Wu L."/>
            <person name="Ma J."/>
        </authorList>
    </citation>
    <scope>NUCLEOTIDE SEQUENCE [LARGE SCALE GENOMIC DNA]</scope>
    <source>
        <strain evidence="2">CGMCC 1.15643</strain>
    </source>
</reference>
<comment type="caution">
    <text evidence="1">The sequence shown here is derived from an EMBL/GenBank/DDBJ whole genome shotgun (WGS) entry which is preliminary data.</text>
</comment>
<gene>
    <name evidence="1" type="ORF">ACFPK2_00225</name>
</gene>
<dbReference type="RefSeq" id="WP_260349417.1">
    <property type="nucleotide sequence ID" value="NZ_JAOAOS010000015.1"/>
</dbReference>
<dbReference type="EMBL" id="JBHSLI010000001">
    <property type="protein sequence ID" value="MFC5291411.1"/>
    <property type="molecule type" value="Genomic_DNA"/>
</dbReference>
<protein>
    <submittedName>
        <fullName evidence="1">Uncharacterized protein</fullName>
    </submittedName>
</protein>
<proteinExistence type="predicted"/>
<dbReference type="Proteomes" id="UP001595976">
    <property type="component" value="Unassembled WGS sequence"/>
</dbReference>
<sequence length="89" mass="9424">MTTTIIPAAAGYYGLWPADNGRGYGRSPIVAWQVTTDGDSDVTLTEPVIEGSTGPEIAAILCPDGTVNEADGGDWFEAVGDWVRQRAPR</sequence>
<accession>A0ABW0EZP9</accession>
<organism evidence="1 2">
    <name type="scientific">Bosea minatitlanensis</name>
    <dbReference type="NCBI Taxonomy" id="128782"/>
    <lineage>
        <taxon>Bacteria</taxon>
        <taxon>Pseudomonadati</taxon>
        <taxon>Pseudomonadota</taxon>
        <taxon>Alphaproteobacteria</taxon>
        <taxon>Hyphomicrobiales</taxon>
        <taxon>Boseaceae</taxon>
        <taxon>Bosea</taxon>
    </lineage>
</organism>
<evidence type="ECO:0000313" key="2">
    <source>
        <dbReference type="Proteomes" id="UP001595976"/>
    </source>
</evidence>